<dbReference type="OrthoDB" id="5339332at2759"/>
<evidence type="ECO:0000256" key="1">
    <source>
        <dbReference type="SAM" id="MobiDB-lite"/>
    </source>
</evidence>
<protein>
    <submittedName>
        <fullName evidence="2">Uncharacterized protein</fullName>
    </submittedName>
</protein>
<accession>A0A6A6I6J3</accession>
<dbReference type="EMBL" id="ML987199">
    <property type="protein sequence ID" value="KAF2246174.1"/>
    <property type="molecule type" value="Genomic_DNA"/>
</dbReference>
<reference evidence="2" key="1">
    <citation type="journal article" date="2020" name="Stud. Mycol.">
        <title>101 Dothideomycetes genomes: a test case for predicting lifestyles and emergence of pathogens.</title>
        <authorList>
            <person name="Haridas S."/>
            <person name="Albert R."/>
            <person name="Binder M."/>
            <person name="Bloem J."/>
            <person name="Labutti K."/>
            <person name="Salamov A."/>
            <person name="Andreopoulos B."/>
            <person name="Baker S."/>
            <person name="Barry K."/>
            <person name="Bills G."/>
            <person name="Bluhm B."/>
            <person name="Cannon C."/>
            <person name="Castanera R."/>
            <person name="Culley D."/>
            <person name="Daum C."/>
            <person name="Ezra D."/>
            <person name="Gonzalez J."/>
            <person name="Henrissat B."/>
            <person name="Kuo A."/>
            <person name="Liang C."/>
            <person name="Lipzen A."/>
            <person name="Lutzoni F."/>
            <person name="Magnuson J."/>
            <person name="Mondo S."/>
            <person name="Nolan M."/>
            <person name="Ohm R."/>
            <person name="Pangilinan J."/>
            <person name="Park H.-J."/>
            <person name="Ramirez L."/>
            <person name="Alfaro M."/>
            <person name="Sun H."/>
            <person name="Tritt A."/>
            <person name="Yoshinaga Y."/>
            <person name="Zwiers L.-H."/>
            <person name="Turgeon B."/>
            <person name="Goodwin S."/>
            <person name="Spatafora J."/>
            <person name="Crous P."/>
            <person name="Grigoriev I."/>
        </authorList>
    </citation>
    <scope>NUCLEOTIDE SEQUENCE</scope>
    <source>
        <strain evidence="2">CBS 122368</strain>
    </source>
</reference>
<feature type="region of interest" description="Disordered" evidence="1">
    <location>
        <begin position="1"/>
        <end position="41"/>
    </location>
</feature>
<keyword evidence="3" id="KW-1185">Reference proteome</keyword>
<dbReference type="GeneID" id="54577307"/>
<feature type="region of interest" description="Disordered" evidence="1">
    <location>
        <begin position="226"/>
        <end position="281"/>
    </location>
</feature>
<dbReference type="AlphaFoldDB" id="A0A6A6I6J3"/>
<evidence type="ECO:0000313" key="3">
    <source>
        <dbReference type="Proteomes" id="UP000800094"/>
    </source>
</evidence>
<organism evidence="2 3">
    <name type="scientific">Trematosphaeria pertusa</name>
    <dbReference type="NCBI Taxonomy" id="390896"/>
    <lineage>
        <taxon>Eukaryota</taxon>
        <taxon>Fungi</taxon>
        <taxon>Dikarya</taxon>
        <taxon>Ascomycota</taxon>
        <taxon>Pezizomycotina</taxon>
        <taxon>Dothideomycetes</taxon>
        <taxon>Pleosporomycetidae</taxon>
        <taxon>Pleosporales</taxon>
        <taxon>Massarineae</taxon>
        <taxon>Trematosphaeriaceae</taxon>
        <taxon>Trematosphaeria</taxon>
    </lineage>
</organism>
<dbReference type="Proteomes" id="UP000800094">
    <property type="component" value="Unassembled WGS sequence"/>
</dbReference>
<feature type="compositionally biased region" description="Polar residues" evidence="1">
    <location>
        <begin position="135"/>
        <end position="146"/>
    </location>
</feature>
<feature type="region of interest" description="Disordered" evidence="1">
    <location>
        <begin position="135"/>
        <end position="207"/>
    </location>
</feature>
<feature type="non-terminal residue" evidence="2">
    <location>
        <position position="1"/>
    </location>
</feature>
<gene>
    <name evidence="2" type="ORF">BU26DRAFT_432485</name>
</gene>
<evidence type="ECO:0000313" key="2">
    <source>
        <dbReference type="EMBL" id="KAF2246174.1"/>
    </source>
</evidence>
<proteinExistence type="predicted"/>
<sequence>PVVVRTYSGSRHTSRSPSGLRSPRYPTMGGHSPQHPSALSAGLAARSEQLPSVDDFSFSAILRAVDPEIRDAIDAIAEICARSRMSLADEYDAHLPPQGEITSTGPGWASGMGALVGRGRISRAGQGWSAAENTLTAVPEASSSSERLAGEGPSKKRSQSAYGSLKSVISGGSGKRKAADDNAEAGPSTQPKEPKLQGPAWAVNASSPDHPAITLLASPQASKQLSLDTSSTITDIPEAPEGDIVPRPKTAIPRHPSAHRRQTSVASLPAPRPRPNALSSLTSWLPWPRPAHLDSQSQQELTKAEARLREMLAVSEHSNLTKGKAPVSVA</sequence>
<name>A0A6A6I6J3_9PLEO</name>
<dbReference type="RefSeq" id="XP_033681178.1">
    <property type="nucleotide sequence ID" value="XM_033823977.1"/>
</dbReference>
<feature type="compositionally biased region" description="Polar residues" evidence="1">
    <location>
        <begin position="7"/>
        <end position="19"/>
    </location>
</feature>